<keyword evidence="4" id="KW-0443">Lipid metabolism</keyword>
<dbReference type="FunFam" id="1.10.238.10:FF:000005">
    <property type="entry name" value="Phosphoinositide phospholipase C"/>
    <property type="match status" value="1"/>
</dbReference>
<dbReference type="STRING" id="6313.A0A0K0DG65"/>
<dbReference type="GO" id="GO:0004435">
    <property type="term" value="F:phosphatidylinositol-4,5-bisphosphate phospholipase C activity"/>
    <property type="evidence" value="ECO:0007669"/>
    <property type="project" value="UniProtKB-EC"/>
</dbReference>
<dbReference type="Pfam" id="PF00388">
    <property type="entry name" value="PI-PLC-X"/>
    <property type="match status" value="1"/>
</dbReference>
<keyword evidence="3" id="KW-0807">Transducer</keyword>
<dbReference type="InterPro" id="IPR000909">
    <property type="entry name" value="PLipase_C_PInositol-sp_X_dom"/>
</dbReference>
<dbReference type="InterPro" id="IPR001711">
    <property type="entry name" value="PLipase_C_Pinositol-sp_Y"/>
</dbReference>
<feature type="domain" description="PI-PLC Y-box" evidence="6">
    <location>
        <begin position="267"/>
        <end position="319"/>
    </location>
</feature>
<name>A0A0K0DG65_ANGCA</name>
<keyword evidence="4" id="KW-0378">Hydrolase</keyword>
<organism evidence="7 8">
    <name type="scientific">Angiostrongylus cantonensis</name>
    <name type="common">Rat lungworm</name>
    <dbReference type="NCBI Taxonomy" id="6313"/>
    <lineage>
        <taxon>Eukaryota</taxon>
        <taxon>Metazoa</taxon>
        <taxon>Ecdysozoa</taxon>
        <taxon>Nematoda</taxon>
        <taxon>Chromadorea</taxon>
        <taxon>Rhabditida</taxon>
        <taxon>Rhabditina</taxon>
        <taxon>Rhabditomorpha</taxon>
        <taxon>Strongyloidea</taxon>
        <taxon>Metastrongylidae</taxon>
        <taxon>Angiostrongylus</taxon>
    </lineage>
</organism>
<dbReference type="GO" id="GO:0005737">
    <property type="term" value="C:cytoplasm"/>
    <property type="evidence" value="ECO:0007669"/>
    <property type="project" value="UniProtKB-SubCell"/>
</dbReference>
<evidence type="ECO:0000256" key="3">
    <source>
        <dbReference type="ARBA" id="ARBA00023224"/>
    </source>
</evidence>
<evidence type="ECO:0000256" key="4">
    <source>
        <dbReference type="RuleBase" id="RU361133"/>
    </source>
</evidence>
<dbReference type="PRINTS" id="PR00390">
    <property type="entry name" value="PHPHLIPASEC"/>
</dbReference>
<sequence length="442" mass="49649">LMARYANKDYLSCQDLRLFLETEQGMLGVTTQFCKDVVEKYEPAPDARQNNFMTVDGSPFSKYFIASSHKTYLVDDRRGPVSVDGLSSALERNCRLIELDVWDPNESHGDTEPMVQNGVLATSKLPLSEALNTICEMAFERTRYPLLLQLSVQCSHEWQKEVAKLLTTHLGTKLYVPSTDPTDWTDGKTIPTPWDFQLKILIMGRRESCSTDSIEIPEDGTTRSSRRKSPRVTLCKELSDLVPSFLQVKTVHDLMATAPNSPTNTSRNDSTNLNPQEFWNHGVQLVALNYQTPGLMIDLQQGRFSENGGCGYVLKPAIMDEELFVAGEKPPTSPQILHLRILSGQQLPRPRGSNVKGDSSDPFVVIEIFGIPSDCAEERTKTVKNDGHNPSFDESFQFQVSVPELALVRFLVLDDEFIGDDFIGQYTIPFECLQPGKKLFKL</sequence>
<dbReference type="GO" id="GO:0046488">
    <property type="term" value="P:phosphatidylinositol metabolic process"/>
    <property type="evidence" value="ECO:0007669"/>
    <property type="project" value="TreeGrafter"/>
</dbReference>
<evidence type="ECO:0000256" key="2">
    <source>
        <dbReference type="ARBA" id="ARBA00022490"/>
    </source>
</evidence>
<dbReference type="Gene3D" id="2.60.40.150">
    <property type="entry name" value="C2 domain"/>
    <property type="match status" value="1"/>
</dbReference>
<dbReference type="SUPFAM" id="SSF49562">
    <property type="entry name" value="C2 domain (Calcium/lipid-binding domain, CaLB)"/>
    <property type="match status" value="1"/>
</dbReference>
<dbReference type="AlphaFoldDB" id="A0A0K0DG65"/>
<dbReference type="PROSITE" id="PS50007">
    <property type="entry name" value="PIPLC_X_DOMAIN"/>
    <property type="match status" value="1"/>
</dbReference>
<protein>
    <recommendedName>
        <fullName evidence="4">Phosphoinositide phospholipase C</fullName>
        <ecNumber evidence="4">3.1.4.11</ecNumber>
    </recommendedName>
</protein>
<dbReference type="InterPro" id="IPR001192">
    <property type="entry name" value="PI-PLC_fam"/>
</dbReference>
<dbReference type="CDD" id="cd00275">
    <property type="entry name" value="C2_PLC_like"/>
    <property type="match status" value="1"/>
</dbReference>
<evidence type="ECO:0000259" key="5">
    <source>
        <dbReference type="PROSITE" id="PS50004"/>
    </source>
</evidence>
<keyword evidence="2" id="KW-0963">Cytoplasm</keyword>
<dbReference type="EC" id="3.1.4.11" evidence="4"/>
<dbReference type="GO" id="GO:0016042">
    <property type="term" value="P:lipid catabolic process"/>
    <property type="evidence" value="ECO:0007669"/>
    <property type="project" value="UniProtKB-KW"/>
</dbReference>
<dbReference type="SUPFAM" id="SSF47473">
    <property type="entry name" value="EF-hand"/>
    <property type="match status" value="1"/>
</dbReference>
<evidence type="ECO:0000313" key="7">
    <source>
        <dbReference type="Proteomes" id="UP000035642"/>
    </source>
</evidence>
<dbReference type="CDD" id="cd08558">
    <property type="entry name" value="PI-PLCc_eukaryota"/>
    <property type="match status" value="1"/>
</dbReference>
<comment type="catalytic activity">
    <reaction evidence="4">
        <text>a 1,2-diacyl-sn-glycero-3-phospho-(1D-myo-inositol-4,5-bisphosphate) + H2O = 1D-myo-inositol 1,4,5-trisphosphate + a 1,2-diacyl-sn-glycerol + H(+)</text>
        <dbReference type="Rhea" id="RHEA:33179"/>
        <dbReference type="ChEBI" id="CHEBI:15377"/>
        <dbReference type="ChEBI" id="CHEBI:15378"/>
        <dbReference type="ChEBI" id="CHEBI:17815"/>
        <dbReference type="ChEBI" id="CHEBI:58456"/>
        <dbReference type="ChEBI" id="CHEBI:203600"/>
        <dbReference type="EC" id="3.1.4.11"/>
    </reaction>
</comment>
<dbReference type="InterPro" id="IPR035892">
    <property type="entry name" value="C2_domain_sf"/>
</dbReference>
<dbReference type="InterPro" id="IPR000008">
    <property type="entry name" value="C2_dom"/>
</dbReference>
<dbReference type="PROSITE" id="PS50004">
    <property type="entry name" value="C2"/>
    <property type="match status" value="1"/>
</dbReference>
<dbReference type="InterPro" id="IPR017946">
    <property type="entry name" value="PLC-like_Pdiesterase_TIM-brl"/>
</dbReference>
<dbReference type="SMART" id="SM00149">
    <property type="entry name" value="PLCYc"/>
    <property type="match status" value="1"/>
</dbReference>
<keyword evidence="7" id="KW-1185">Reference proteome</keyword>
<dbReference type="SMART" id="SM00148">
    <property type="entry name" value="PLCXc"/>
    <property type="match status" value="1"/>
</dbReference>
<feature type="domain" description="C2" evidence="5">
    <location>
        <begin position="318"/>
        <end position="442"/>
    </location>
</feature>
<dbReference type="SMART" id="SM00239">
    <property type="entry name" value="C2"/>
    <property type="match status" value="1"/>
</dbReference>
<accession>A0A0K0DG65</accession>
<dbReference type="GO" id="GO:0051209">
    <property type="term" value="P:release of sequestered calcium ion into cytosol"/>
    <property type="evidence" value="ECO:0007669"/>
    <property type="project" value="TreeGrafter"/>
</dbReference>
<dbReference type="PANTHER" id="PTHR10336">
    <property type="entry name" value="PHOSPHOINOSITIDE-SPECIFIC PHOSPHOLIPASE C FAMILY PROTEIN"/>
    <property type="match status" value="1"/>
</dbReference>
<dbReference type="GO" id="GO:0048015">
    <property type="term" value="P:phosphatidylinositol-mediated signaling"/>
    <property type="evidence" value="ECO:0007669"/>
    <property type="project" value="TreeGrafter"/>
</dbReference>
<evidence type="ECO:0000313" key="8">
    <source>
        <dbReference type="WBParaSite" id="ACAC_0001003201-mRNA-1"/>
    </source>
</evidence>
<dbReference type="GO" id="GO:0032228">
    <property type="term" value="P:regulation of synaptic transmission, GABAergic"/>
    <property type="evidence" value="ECO:0007669"/>
    <property type="project" value="TreeGrafter"/>
</dbReference>
<dbReference type="Gene3D" id="3.20.20.190">
    <property type="entry name" value="Phosphatidylinositol (PI) phosphodiesterase"/>
    <property type="match status" value="1"/>
</dbReference>
<dbReference type="SUPFAM" id="SSF51695">
    <property type="entry name" value="PLC-like phosphodiesterases"/>
    <property type="match status" value="1"/>
</dbReference>
<keyword evidence="4" id="KW-0442">Lipid degradation</keyword>
<evidence type="ECO:0000256" key="1">
    <source>
        <dbReference type="ARBA" id="ARBA00004496"/>
    </source>
</evidence>
<evidence type="ECO:0000259" key="6">
    <source>
        <dbReference type="PROSITE" id="PS50008"/>
    </source>
</evidence>
<reference evidence="8" key="2">
    <citation type="submission" date="2017-02" db="UniProtKB">
        <authorList>
            <consortium name="WormBaseParasite"/>
        </authorList>
    </citation>
    <scope>IDENTIFICATION</scope>
</reference>
<dbReference type="Proteomes" id="UP000035642">
    <property type="component" value="Unassembled WGS sequence"/>
</dbReference>
<proteinExistence type="predicted"/>
<dbReference type="Pfam" id="PF00387">
    <property type="entry name" value="PI-PLC-Y"/>
    <property type="match status" value="1"/>
</dbReference>
<dbReference type="PANTHER" id="PTHR10336:SF196">
    <property type="entry name" value="PHOSPHOINOSITIDE PHOSPHOLIPASE C"/>
    <property type="match status" value="1"/>
</dbReference>
<dbReference type="Pfam" id="PF00168">
    <property type="entry name" value="C2"/>
    <property type="match status" value="1"/>
</dbReference>
<comment type="subcellular location">
    <subcellularLocation>
        <location evidence="1">Cytoplasm</location>
    </subcellularLocation>
</comment>
<reference evidence="7" key="1">
    <citation type="submission" date="2012-09" db="EMBL/GenBank/DDBJ databases">
        <authorList>
            <person name="Martin A.A."/>
        </authorList>
    </citation>
    <scope>NUCLEOTIDE SEQUENCE</scope>
</reference>
<dbReference type="PROSITE" id="PS50008">
    <property type="entry name" value="PIPLC_Y_DOMAIN"/>
    <property type="match status" value="1"/>
</dbReference>
<dbReference type="InterPro" id="IPR011992">
    <property type="entry name" value="EF-hand-dom_pair"/>
</dbReference>
<dbReference type="GO" id="GO:0007214">
    <property type="term" value="P:gamma-aminobutyric acid signaling pathway"/>
    <property type="evidence" value="ECO:0007669"/>
    <property type="project" value="TreeGrafter"/>
</dbReference>
<dbReference type="WBParaSite" id="ACAC_0001003201-mRNA-1">
    <property type="protein sequence ID" value="ACAC_0001003201-mRNA-1"/>
    <property type="gene ID" value="ACAC_0001003201"/>
</dbReference>